<feature type="transmembrane region" description="Helical" evidence="1">
    <location>
        <begin position="28"/>
        <end position="46"/>
    </location>
</feature>
<dbReference type="Proteomes" id="UP000218287">
    <property type="component" value="Chromosome"/>
</dbReference>
<evidence type="ECO:0000256" key="1">
    <source>
        <dbReference type="SAM" id="Phobius"/>
    </source>
</evidence>
<keyword evidence="1" id="KW-0812">Transmembrane</keyword>
<protein>
    <submittedName>
        <fullName evidence="2">Uncharacterized protein</fullName>
    </submittedName>
</protein>
<organism evidence="2 3">
    <name type="scientific">Anabaenopsis circularis NIES-21</name>
    <dbReference type="NCBI Taxonomy" id="1085406"/>
    <lineage>
        <taxon>Bacteria</taxon>
        <taxon>Bacillati</taxon>
        <taxon>Cyanobacteriota</taxon>
        <taxon>Cyanophyceae</taxon>
        <taxon>Nostocales</taxon>
        <taxon>Nodulariaceae</taxon>
        <taxon>Anabaenopsis</taxon>
    </lineage>
</organism>
<name>A0A1Z4GB87_9CYAN</name>
<dbReference type="AlphaFoldDB" id="A0A1Z4GB87"/>
<evidence type="ECO:0000313" key="3">
    <source>
        <dbReference type="Proteomes" id="UP000218287"/>
    </source>
</evidence>
<keyword evidence="3" id="KW-1185">Reference proteome</keyword>
<feature type="transmembrane region" description="Helical" evidence="1">
    <location>
        <begin position="255"/>
        <end position="271"/>
    </location>
</feature>
<keyword evidence="1" id="KW-1133">Transmembrane helix</keyword>
<dbReference type="OrthoDB" id="570330at2"/>
<feature type="transmembrane region" description="Helical" evidence="1">
    <location>
        <begin position="121"/>
        <end position="141"/>
    </location>
</feature>
<keyword evidence="1" id="KW-0472">Membrane</keyword>
<dbReference type="EMBL" id="AP018174">
    <property type="protein sequence ID" value="BAY14771.1"/>
    <property type="molecule type" value="Genomic_DNA"/>
</dbReference>
<reference evidence="2 3" key="1">
    <citation type="submission" date="2017-06" db="EMBL/GenBank/DDBJ databases">
        <title>Genome sequencing of cyanobaciteial culture collection at National Institute for Environmental Studies (NIES).</title>
        <authorList>
            <person name="Hirose Y."/>
            <person name="Shimura Y."/>
            <person name="Fujisawa T."/>
            <person name="Nakamura Y."/>
            <person name="Kawachi M."/>
        </authorList>
    </citation>
    <scope>NUCLEOTIDE SEQUENCE [LARGE SCALE GENOMIC DNA]</scope>
    <source>
        <strain evidence="2 3">NIES-21</strain>
    </source>
</reference>
<feature type="transmembrane region" description="Helical" evidence="1">
    <location>
        <begin position="67"/>
        <end position="88"/>
    </location>
</feature>
<evidence type="ECO:0000313" key="2">
    <source>
        <dbReference type="EMBL" id="BAY14771.1"/>
    </source>
</evidence>
<gene>
    <name evidence="2" type="ORF">NIES21_05290</name>
</gene>
<accession>A0A1Z4GB87</accession>
<proteinExistence type="predicted"/>
<sequence length="390" mass="44276">MKKPNFLDSTKQPRQNLRWTIWFPYPTSWLKALTLAIFLRVIIFVVEKAGKISYYIIDFTKSIELSVILCILIILSPILLIAFTHHFLHLFISHFLSKIQAPEVGKMQGLLPGLISCWEGLYGWLVIIISGLIAVLCFTFFMPVFNISYNQAIVDYTEYQRNIITGLFGTFYISTASAIYHIEYLVKCRYISVYAVHPEQSINKNNNVLAADTELNKLRNEMGMYAISSNINPKIELKVNPVKNKNSWNVRQKRLILLLIISTIGALYLIIQSPFVQNKIIFSASSKNQLPTLSTTPQLTPVPVNSKLPTVSPQSDNFRGAVNQAISAANLTQSAKSQTEWQNIVKQWEAAISMMQSVPLSSPNYEIAQQKIIEYQRNLSYAQKNATNSK</sequence>